<evidence type="ECO:0000313" key="2">
    <source>
        <dbReference type="Proteomes" id="UP000807504"/>
    </source>
</evidence>
<dbReference type="AlphaFoldDB" id="A0A8T0ETP3"/>
<reference evidence="1" key="1">
    <citation type="journal article" date="2020" name="bioRxiv">
        <title>Chromosome-level reference genome of the European wasp spider Argiope bruennichi: a resource for studies on range expansion and evolutionary adaptation.</title>
        <authorList>
            <person name="Sheffer M.M."/>
            <person name="Hoppe A."/>
            <person name="Krehenwinkel H."/>
            <person name="Uhl G."/>
            <person name="Kuss A.W."/>
            <person name="Jensen L."/>
            <person name="Jensen C."/>
            <person name="Gillespie R.G."/>
            <person name="Hoff K.J."/>
            <person name="Prost S."/>
        </authorList>
    </citation>
    <scope>NUCLEOTIDE SEQUENCE</scope>
</reference>
<organism evidence="1 2">
    <name type="scientific">Argiope bruennichi</name>
    <name type="common">Wasp spider</name>
    <name type="synonym">Aranea bruennichi</name>
    <dbReference type="NCBI Taxonomy" id="94029"/>
    <lineage>
        <taxon>Eukaryota</taxon>
        <taxon>Metazoa</taxon>
        <taxon>Ecdysozoa</taxon>
        <taxon>Arthropoda</taxon>
        <taxon>Chelicerata</taxon>
        <taxon>Arachnida</taxon>
        <taxon>Araneae</taxon>
        <taxon>Araneomorphae</taxon>
        <taxon>Entelegynae</taxon>
        <taxon>Araneoidea</taxon>
        <taxon>Araneidae</taxon>
        <taxon>Argiope</taxon>
    </lineage>
</organism>
<dbReference type="Proteomes" id="UP000807504">
    <property type="component" value="Unassembled WGS sequence"/>
</dbReference>
<evidence type="ECO:0000313" key="1">
    <source>
        <dbReference type="EMBL" id="KAF8777715.1"/>
    </source>
</evidence>
<sequence length="99" mass="11083">MELDMLSCHLVGRVSESEEAVDSWGWPHPSPSPVEGMHSQSIVFLPLRSYARRLVPVKSGAPILRKHCSNFLLCGKNRDCVWGIGCSGTRVFLFQMSYC</sequence>
<comment type="caution">
    <text evidence="1">The sequence shown here is derived from an EMBL/GenBank/DDBJ whole genome shotgun (WGS) entry which is preliminary data.</text>
</comment>
<name>A0A8T0ETP3_ARGBR</name>
<gene>
    <name evidence="1" type="ORF">HNY73_014530</name>
</gene>
<proteinExistence type="predicted"/>
<keyword evidence="2" id="KW-1185">Reference proteome</keyword>
<reference evidence="1" key="2">
    <citation type="submission" date="2020-06" db="EMBL/GenBank/DDBJ databases">
        <authorList>
            <person name="Sheffer M."/>
        </authorList>
    </citation>
    <scope>NUCLEOTIDE SEQUENCE</scope>
</reference>
<accession>A0A8T0ETP3</accession>
<dbReference type="EMBL" id="JABXBU010002072">
    <property type="protein sequence ID" value="KAF8777715.1"/>
    <property type="molecule type" value="Genomic_DNA"/>
</dbReference>
<protein>
    <submittedName>
        <fullName evidence="1">Uncharacterized protein</fullName>
    </submittedName>
</protein>